<dbReference type="SUPFAM" id="SSF53850">
    <property type="entry name" value="Periplasmic binding protein-like II"/>
    <property type="match status" value="1"/>
</dbReference>
<sequence>MKKTLWISAIAGCLGAPLALAQESVVAASDVGYAPYSMVSNDGSLEGIDIDIAKGMSKYSGIDIKVIDQPWSTTFAGLNAGKFDIVLSAAAVTPERAGNMLFLEGYGDATDAVLVKKSAGEITKASDLQGMTLAINKGSSSGNWIREHSQQYDLTLAEYDKASDAVQAVITGQADGYMMYQSAAGWIALQNPLLAVSDFTTGGGRVYAYSVNNDNPELRNRLDAALECMKDDGELKAIFTRWTGITPKADSVSVNSQPGYGQPGFEGYDDTPHEHDCSAS</sequence>
<dbReference type="Proteomes" id="UP000646745">
    <property type="component" value="Unassembled WGS sequence"/>
</dbReference>
<comment type="similarity">
    <text evidence="1">Belongs to the bacterial solute-binding protein 3 family.</text>
</comment>
<protein>
    <submittedName>
        <fullName evidence="6">Amino acid ABC transporter</fullName>
    </submittedName>
</protein>
<feature type="region of interest" description="Disordered" evidence="3">
    <location>
        <begin position="250"/>
        <end position="280"/>
    </location>
</feature>
<feature type="compositionally biased region" description="Basic and acidic residues" evidence="3">
    <location>
        <begin position="270"/>
        <end position="280"/>
    </location>
</feature>
<dbReference type="PANTHER" id="PTHR35936">
    <property type="entry name" value="MEMBRANE-BOUND LYTIC MUREIN TRANSGLYCOSYLASE F"/>
    <property type="match status" value="1"/>
</dbReference>
<dbReference type="Pfam" id="PF00497">
    <property type="entry name" value="SBP_bac_3"/>
    <property type="match status" value="1"/>
</dbReference>
<keyword evidence="7" id="KW-1185">Reference proteome</keyword>
<evidence type="ECO:0000313" key="6">
    <source>
        <dbReference type="EMBL" id="GHB17109.1"/>
    </source>
</evidence>
<evidence type="ECO:0000256" key="3">
    <source>
        <dbReference type="SAM" id="MobiDB-lite"/>
    </source>
</evidence>
<gene>
    <name evidence="6" type="ORF">GCM10009038_14770</name>
</gene>
<feature type="signal peptide" evidence="4">
    <location>
        <begin position="1"/>
        <end position="21"/>
    </location>
</feature>
<comment type="caution">
    <text evidence="6">The sequence shown here is derived from an EMBL/GenBank/DDBJ whole genome shotgun (WGS) entry which is preliminary data.</text>
</comment>
<evidence type="ECO:0000259" key="5">
    <source>
        <dbReference type="SMART" id="SM00062"/>
    </source>
</evidence>
<dbReference type="EMBL" id="BMZI01000003">
    <property type="protein sequence ID" value="GHB17109.1"/>
    <property type="molecule type" value="Genomic_DNA"/>
</dbReference>
<dbReference type="CDD" id="cd13530">
    <property type="entry name" value="PBP2_peptides_like"/>
    <property type="match status" value="1"/>
</dbReference>
<name>A0ABQ3DVN3_9GAMM</name>
<dbReference type="SMART" id="SM00062">
    <property type="entry name" value="PBPb"/>
    <property type="match status" value="1"/>
</dbReference>
<dbReference type="PANTHER" id="PTHR35936:SF19">
    <property type="entry name" value="AMINO-ACID-BINDING PROTEIN YXEM-RELATED"/>
    <property type="match status" value="1"/>
</dbReference>
<organism evidence="6 7">
    <name type="scientific">Salinicola rhizosphaerae</name>
    <dbReference type="NCBI Taxonomy" id="1443141"/>
    <lineage>
        <taxon>Bacteria</taxon>
        <taxon>Pseudomonadati</taxon>
        <taxon>Pseudomonadota</taxon>
        <taxon>Gammaproteobacteria</taxon>
        <taxon>Oceanospirillales</taxon>
        <taxon>Halomonadaceae</taxon>
        <taxon>Salinicola</taxon>
    </lineage>
</organism>
<dbReference type="Gene3D" id="3.40.190.10">
    <property type="entry name" value="Periplasmic binding protein-like II"/>
    <property type="match status" value="2"/>
</dbReference>
<feature type="domain" description="Solute-binding protein family 3/N-terminal" evidence="5">
    <location>
        <begin position="24"/>
        <end position="246"/>
    </location>
</feature>
<proteinExistence type="inferred from homology"/>
<feature type="chain" id="PRO_5045632142" evidence="4">
    <location>
        <begin position="22"/>
        <end position="280"/>
    </location>
</feature>
<evidence type="ECO:0000256" key="4">
    <source>
        <dbReference type="SAM" id="SignalP"/>
    </source>
</evidence>
<keyword evidence="2 4" id="KW-0732">Signal</keyword>
<reference evidence="7" key="1">
    <citation type="journal article" date="2019" name="Int. J. Syst. Evol. Microbiol.">
        <title>The Global Catalogue of Microorganisms (GCM) 10K type strain sequencing project: providing services to taxonomists for standard genome sequencing and annotation.</title>
        <authorList>
            <consortium name="The Broad Institute Genomics Platform"/>
            <consortium name="The Broad Institute Genome Sequencing Center for Infectious Disease"/>
            <person name="Wu L."/>
            <person name="Ma J."/>
        </authorList>
    </citation>
    <scope>NUCLEOTIDE SEQUENCE [LARGE SCALE GENOMIC DNA]</scope>
    <source>
        <strain evidence="7">KCTC 32998</strain>
    </source>
</reference>
<accession>A0ABQ3DVN3</accession>
<evidence type="ECO:0000256" key="1">
    <source>
        <dbReference type="ARBA" id="ARBA00010333"/>
    </source>
</evidence>
<dbReference type="InterPro" id="IPR001638">
    <property type="entry name" value="Solute-binding_3/MltF_N"/>
</dbReference>
<evidence type="ECO:0000256" key="2">
    <source>
        <dbReference type="ARBA" id="ARBA00022729"/>
    </source>
</evidence>
<dbReference type="RefSeq" id="WP_189444028.1">
    <property type="nucleotide sequence ID" value="NZ_BMZI01000003.1"/>
</dbReference>
<evidence type="ECO:0000313" key="7">
    <source>
        <dbReference type="Proteomes" id="UP000646745"/>
    </source>
</evidence>